<dbReference type="GO" id="GO:0030170">
    <property type="term" value="F:pyridoxal phosphate binding"/>
    <property type="evidence" value="ECO:0007669"/>
    <property type="project" value="UniProtKB-UniRule"/>
</dbReference>
<comment type="cofactor">
    <cofactor evidence="1 4 5">
        <name>pyridoxal 5'-phosphate</name>
        <dbReference type="ChEBI" id="CHEBI:597326"/>
    </cofactor>
</comment>
<dbReference type="CDD" id="cd00430">
    <property type="entry name" value="PLPDE_III_AR"/>
    <property type="match status" value="1"/>
</dbReference>
<dbReference type="GO" id="GO:0008784">
    <property type="term" value="F:alanine racemase activity"/>
    <property type="evidence" value="ECO:0007669"/>
    <property type="project" value="UniProtKB-UniRule"/>
</dbReference>
<dbReference type="EMBL" id="OCST01000002">
    <property type="protein sequence ID" value="SOE60176.1"/>
    <property type="molecule type" value="Genomic_DNA"/>
</dbReference>
<dbReference type="PANTHER" id="PTHR30511">
    <property type="entry name" value="ALANINE RACEMASE"/>
    <property type="match status" value="1"/>
</dbReference>
<accession>A0A2C8Z8I2</accession>
<dbReference type="Pfam" id="PF01168">
    <property type="entry name" value="Ala_racemase_N"/>
    <property type="match status" value="1"/>
</dbReference>
<keyword evidence="2 4" id="KW-0663">Pyridoxal phosphate</keyword>
<dbReference type="Proteomes" id="UP000219440">
    <property type="component" value="Unassembled WGS sequence"/>
</dbReference>
<dbReference type="InterPro" id="IPR000821">
    <property type="entry name" value="Ala_racemase"/>
</dbReference>
<keyword evidence="9" id="KW-1185">Reference proteome</keyword>
<evidence type="ECO:0000256" key="2">
    <source>
        <dbReference type="ARBA" id="ARBA00022898"/>
    </source>
</evidence>
<dbReference type="GO" id="GO:0005829">
    <property type="term" value="C:cytosol"/>
    <property type="evidence" value="ECO:0007669"/>
    <property type="project" value="TreeGrafter"/>
</dbReference>
<dbReference type="Gene3D" id="3.20.20.10">
    <property type="entry name" value="Alanine racemase"/>
    <property type="match status" value="1"/>
</dbReference>
<evidence type="ECO:0000256" key="6">
    <source>
        <dbReference type="PIRSR" id="PIRSR600821-52"/>
    </source>
</evidence>
<sequence>MMREALIDLGAISRNVEALRSAVGSVTSMVVVKANGYGHGAVQAARAALDGGADWLGVVDIDEALELRAAGIEAPVLAWLHDPAQDFSAAVAARVDLGVSYLEQLDRVAAASGVARVHLKVDTGLGRNGAAPAEWDTFFAAAAAHERGGRISVRGLFSHLAGVDDERQVASFEVARVSAAAAGLRIEIAHIAATGAALANPDSRFDMVRLGIAIYGLSPFGGLQPDTPVLTPAMQLSGAIVSVKRVTAGTGVSYGHEYVAAKDTTLALVPLGYGDGIPRHGSGSGPISINGVKYTIAGRIAMDQVVVDVGDDAVTLGDRAIFFGDPVTGVPSADDWAAASGTINYEIVTRIGDRVTRRYLS</sequence>
<dbReference type="SUPFAM" id="SSF51419">
    <property type="entry name" value="PLP-binding barrel"/>
    <property type="match status" value="1"/>
</dbReference>
<dbReference type="UniPathway" id="UPA00042">
    <property type="reaction ID" value="UER00497"/>
</dbReference>
<proteinExistence type="inferred from homology"/>
<dbReference type="PRINTS" id="PR00992">
    <property type="entry name" value="ALARACEMASE"/>
</dbReference>
<dbReference type="PROSITE" id="PS00395">
    <property type="entry name" value="ALANINE_RACEMASE"/>
    <property type="match status" value="1"/>
</dbReference>
<evidence type="ECO:0000256" key="4">
    <source>
        <dbReference type="HAMAP-Rule" id="MF_01201"/>
    </source>
</evidence>
<dbReference type="AlphaFoldDB" id="A0A2C8Z8I2"/>
<dbReference type="InterPro" id="IPR001608">
    <property type="entry name" value="Ala_racemase_N"/>
</dbReference>
<comment type="catalytic activity">
    <reaction evidence="4">
        <text>L-alanine = D-alanine</text>
        <dbReference type="Rhea" id="RHEA:20249"/>
        <dbReference type="ChEBI" id="CHEBI:57416"/>
        <dbReference type="ChEBI" id="CHEBI:57972"/>
        <dbReference type="EC" id="5.1.1.1"/>
    </reaction>
</comment>
<comment type="similarity">
    <text evidence="4">Belongs to the alanine racemase family.</text>
</comment>
<dbReference type="NCBIfam" id="TIGR00492">
    <property type="entry name" value="alr"/>
    <property type="match status" value="1"/>
</dbReference>
<comment type="pathway">
    <text evidence="4">Amino-acid biosynthesis; D-alanine biosynthesis; D-alanine from L-alanine: step 1/1.</text>
</comment>
<name>A0A2C8Z8I2_9MICO</name>
<evidence type="ECO:0000313" key="9">
    <source>
        <dbReference type="Proteomes" id="UP000219440"/>
    </source>
</evidence>
<dbReference type="Gene3D" id="2.40.37.10">
    <property type="entry name" value="Lyase, Ornithine Decarboxylase, Chain A, domain 1"/>
    <property type="match status" value="1"/>
</dbReference>
<dbReference type="Pfam" id="PF00842">
    <property type="entry name" value="Ala_racemase_C"/>
    <property type="match status" value="1"/>
</dbReference>
<dbReference type="InterPro" id="IPR020622">
    <property type="entry name" value="Ala_racemase_pyridoxalP-BS"/>
</dbReference>
<gene>
    <name evidence="8" type="ORF">SAMN06296378_1055</name>
</gene>
<dbReference type="InterPro" id="IPR011079">
    <property type="entry name" value="Ala_racemase_C"/>
</dbReference>
<dbReference type="OrthoDB" id="9813814at2"/>
<dbReference type="InterPro" id="IPR009006">
    <property type="entry name" value="Ala_racemase/Decarboxylase_C"/>
</dbReference>
<feature type="active site" description="Proton acceptor; specific for D-alanine" evidence="4">
    <location>
        <position position="33"/>
    </location>
</feature>
<organism evidence="8 9">
    <name type="scientific">Salinibacterium xinjiangense</name>
    <dbReference type="NCBI Taxonomy" id="386302"/>
    <lineage>
        <taxon>Bacteria</taxon>
        <taxon>Bacillati</taxon>
        <taxon>Actinomycetota</taxon>
        <taxon>Actinomycetes</taxon>
        <taxon>Micrococcales</taxon>
        <taxon>Microbacteriaceae</taxon>
        <taxon>Salinibacterium</taxon>
    </lineage>
</organism>
<dbReference type="GO" id="GO:0009252">
    <property type="term" value="P:peptidoglycan biosynthetic process"/>
    <property type="evidence" value="ECO:0007669"/>
    <property type="project" value="TreeGrafter"/>
</dbReference>
<feature type="active site" description="Proton acceptor; specific for L-alanine" evidence="4">
    <location>
        <position position="254"/>
    </location>
</feature>
<dbReference type="SMART" id="SM01005">
    <property type="entry name" value="Ala_racemase_C"/>
    <property type="match status" value="1"/>
</dbReference>
<dbReference type="RefSeq" id="WP_097060193.1">
    <property type="nucleotide sequence ID" value="NZ_BMLC01000001.1"/>
</dbReference>
<dbReference type="HAMAP" id="MF_01201">
    <property type="entry name" value="Ala_racemase"/>
    <property type="match status" value="1"/>
</dbReference>
<evidence type="ECO:0000256" key="5">
    <source>
        <dbReference type="PIRSR" id="PIRSR600821-50"/>
    </source>
</evidence>
<evidence type="ECO:0000256" key="1">
    <source>
        <dbReference type="ARBA" id="ARBA00001933"/>
    </source>
</evidence>
<keyword evidence="3 4" id="KW-0413">Isomerase</keyword>
<dbReference type="PANTHER" id="PTHR30511:SF0">
    <property type="entry name" value="ALANINE RACEMASE, CATABOLIC-RELATED"/>
    <property type="match status" value="1"/>
</dbReference>
<dbReference type="InterPro" id="IPR029066">
    <property type="entry name" value="PLP-binding_barrel"/>
</dbReference>
<evidence type="ECO:0000313" key="8">
    <source>
        <dbReference type="EMBL" id="SOE60176.1"/>
    </source>
</evidence>
<evidence type="ECO:0000259" key="7">
    <source>
        <dbReference type="SMART" id="SM01005"/>
    </source>
</evidence>
<reference evidence="8 9" key="1">
    <citation type="submission" date="2017-09" db="EMBL/GenBank/DDBJ databases">
        <authorList>
            <person name="Ehlers B."/>
            <person name="Leendertz F.H."/>
        </authorList>
    </citation>
    <scope>NUCLEOTIDE SEQUENCE [LARGE SCALE GENOMIC DNA]</scope>
    <source>
        <strain evidence="8 9">CGMCC 1.05381</strain>
    </source>
</reference>
<dbReference type="EC" id="5.1.1.1" evidence="4"/>
<comment type="function">
    <text evidence="4">Catalyzes the interconversion of L-alanine and D-alanine. May also act on other amino acids.</text>
</comment>
<feature type="binding site" evidence="4 6">
    <location>
        <position position="302"/>
    </location>
    <ligand>
        <name>substrate</name>
    </ligand>
</feature>
<feature type="binding site" evidence="4 6">
    <location>
        <position position="127"/>
    </location>
    <ligand>
        <name>substrate</name>
    </ligand>
</feature>
<dbReference type="GO" id="GO:0030632">
    <property type="term" value="P:D-alanine biosynthetic process"/>
    <property type="evidence" value="ECO:0007669"/>
    <property type="project" value="UniProtKB-UniRule"/>
</dbReference>
<protein>
    <recommendedName>
        <fullName evidence="4">Alanine racemase</fullName>
        <ecNumber evidence="4">5.1.1.1</ecNumber>
    </recommendedName>
</protein>
<dbReference type="SUPFAM" id="SSF50621">
    <property type="entry name" value="Alanine racemase C-terminal domain-like"/>
    <property type="match status" value="1"/>
</dbReference>
<feature type="modified residue" description="N6-(pyridoxal phosphate)lysine" evidence="4 5">
    <location>
        <position position="33"/>
    </location>
</feature>
<feature type="domain" description="Alanine racemase C-terminal" evidence="7">
    <location>
        <begin position="233"/>
        <end position="360"/>
    </location>
</feature>
<evidence type="ECO:0000256" key="3">
    <source>
        <dbReference type="ARBA" id="ARBA00023235"/>
    </source>
</evidence>